<organism evidence="3 4">
    <name type="scientific">Lysinibacter cavernae</name>
    <dbReference type="NCBI Taxonomy" id="1640652"/>
    <lineage>
        <taxon>Bacteria</taxon>
        <taxon>Bacillati</taxon>
        <taxon>Actinomycetota</taxon>
        <taxon>Actinomycetes</taxon>
        <taxon>Micrococcales</taxon>
        <taxon>Microbacteriaceae</taxon>
        <taxon>Lysinibacter</taxon>
    </lineage>
</organism>
<comment type="caution">
    <text evidence="3">The sequence shown here is derived from an EMBL/GenBank/DDBJ whole genome shotgun (WGS) entry which is preliminary data.</text>
</comment>
<comment type="similarity">
    <text evidence="1">Belongs to the metallophosphoesterase superfamily. YfcE family.</text>
</comment>
<accession>A0A7X5R233</accession>
<sequence length="198" mass="21954">MARYFIADVHLGHASVATRRGFSTVEQHDETVLGQLQALTASDELYILGDLSSGRPHEEDRALELLSGIQPLTHFIAGNHDSIASINRNGWKRRAAFDAVFASVRDFAVIRVNGQQVLLSHYPYAATGDGPGRGPARYTEFRLPDVGELLIHGHTHQSTPHADNPRELCVSWEVRRGIAHEAEANEWVAARRATREAF</sequence>
<protein>
    <submittedName>
        <fullName evidence="3">Calcineurin-like phosphoesterase family protein</fullName>
    </submittedName>
</protein>
<dbReference type="SUPFAM" id="SSF56300">
    <property type="entry name" value="Metallo-dependent phosphatases"/>
    <property type="match status" value="1"/>
</dbReference>
<evidence type="ECO:0000313" key="3">
    <source>
        <dbReference type="EMBL" id="NIH54254.1"/>
    </source>
</evidence>
<evidence type="ECO:0000259" key="2">
    <source>
        <dbReference type="Pfam" id="PF12850"/>
    </source>
</evidence>
<proteinExistence type="inferred from homology"/>
<dbReference type="Pfam" id="PF12850">
    <property type="entry name" value="Metallophos_2"/>
    <property type="match status" value="1"/>
</dbReference>
<dbReference type="AlphaFoldDB" id="A0A7X5R233"/>
<dbReference type="Proteomes" id="UP000541033">
    <property type="component" value="Unassembled WGS sequence"/>
</dbReference>
<evidence type="ECO:0000256" key="1">
    <source>
        <dbReference type="ARBA" id="ARBA00008950"/>
    </source>
</evidence>
<dbReference type="Gene3D" id="3.60.21.10">
    <property type="match status" value="1"/>
</dbReference>
<gene>
    <name evidence="3" type="ORF">FHX76_002150</name>
</gene>
<dbReference type="EMBL" id="JAAMOX010000002">
    <property type="protein sequence ID" value="NIH54254.1"/>
    <property type="molecule type" value="Genomic_DNA"/>
</dbReference>
<feature type="domain" description="Calcineurin-like phosphoesterase" evidence="2">
    <location>
        <begin position="5"/>
        <end position="160"/>
    </location>
</feature>
<evidence type="ECO:0000313" key="4">
    <source>
        <dbReference type="Proteomes" id="UP000541033"/>
    </source>
</evidence>
<reference evidence="3 4" key="1">
    <citation type="submission" date="2020-02" db="EMBL/GenBank/DDBJ databases">
        <title>Sequencing the genomes of 1000 actinobacteria strains.</title>
        <authorList>
            <person name="Klenk H.-P."/>
        </authorList>
    </citation>
    <scope>NUCLEOTIDE SEQUENCE [LARGE SCALE GENOMIC DNA]</scope>
    <source>
        <strain evidence="3 4">DSM 27960</strain>
    </source>
</reference>
<keyword evidence="4" id="KW-1185">Reference proteome</keyword>
<dbReference type="RefSeq" id="WP_167150655.1">
    <property type="nucleotide sequence ID" value="NZ_JAAMOX010000002.1"/>
</dbReference>
<dbReference type="InterPro" id="IPR024654">
    <property type="entry name" value="Calcineurin-like_PHP_lpxH"/>
</dbReference>
<name>A0A7X5R233_9MICO</name>
<dbReference type="InterPro" id="IPR029052">
    <property type="entry name" value="Metallo-depent_PP-like"/>
</dbReference>